<sequence>MSEQPTATGFKPKKSVALSGTPAGNTALCTVGRTGNDLHYRGYDILDLAKSEFEEVAYLLVHGKLPTRDELRGYKAKLKSLRGLPAAVKAVLEELPASAHPMDVMRSGVSALGCVLPEKDDHNHPGARDIADKLMACLGSMLLYWYHWSHNGRAIDVETDDDSIGGHFLHLLHGVEPRKEWVEAMHTSLVLYAEHEFNASTFTCRVIAGTGSDMYSAICGGIGALRGPKHGGANEVAFEVQKRYDTPDEAEADIKARVERKEVVIGFGHPVYTVSDPRNKVIKQVAHDLSKAQGSTKMYDIAERLETVMWDIKKMFPNLDWFSAVSYHMMGVPTAMFTPLFVIARTAGWSAHVIEQRIDGKIIRPSANYTGPEDLDFVPIDKRS</sequence>
<dbReference type="PANTHER" id="PTHR11739">
    <property type="entry name" value="CITRATE SYNTHASE"/>
    <property type="match status" value="1"/>
</dbReference>
<keyword evidence="12" id="KW-0012">Acyltransferase</keyword>
<keyword evidence="16" id="KW-1185">Reference proteome</keyword>
<evidence type="ECO:0000256" key="5">
    <source>
        <dbReference type="ARBA" id="ARBA00022679"/>
    </source>
</evidence>
<dbReference type="Gene3D" id="1.10.580.10">
    <property type="entry name" value="Citrate Synthase, domain 1"/>
    <property type="match status" value="1"/>
</dbReference>
<accession>A0A4V2KKW7</accession>
<evidence type="ECO:0000313" key="13">
    <source>
        <dbReference type="EMBL" id="TAA35800.1"/>
    </source>
</evidence>
<accession>A0A4Q8LRE7</accession>
<evidence type="ECO:0000313" key="15">
    <source>
        <dbReference type="Proteomes" id="UP000292087"/>
    </source>
</evidence>
<feature type="active site" evidence="9">
    <location>
        <position position="269"/>
    </location>
</feature>
<evidence type="ECO:0000313" key="14">
    <source>
        <dbReference type="Proteomes" id="UP000291286"/>
    </source>
</evidence>
<dbReference type="FunFam" id="1.10.230.10:FF:000003">
    <property type="entry name" value="Citrate synthase"/>
    <property type="match status" value="1"/>
</dbReference>
<dbReference type="NCBIfam" id="TIGR01800">
    <property type="entry name" value="cit_synth_II"/>
    <property type="match status" value="1"/>
</dbReference>
<dbReference type="GO" id="GO:0036440">
    <property type="term" value="F:citrate synthase activity"/>
    <property type="evidence" value="ECO:0007669"/>
    <property type="project" value="UniProtKB-EC"/>
</dbReference>
<feature type="active site" evidence="9">
    <location>
        <position position="320"/>
    </location>
</feature>
<dbReference type="Proteomes" id="UP000293089">
    <property type="component" value="Unassembled WGS sequence"/>
</dbReference>
<comment type="similarity">
    <text evidence="3 8 10">Belongs to the citrate synthase family.</text>
</comment>
<dbReference type="EMBL" id="SHMB01000001">
    <property type="protein sequence ID" value="TAA33491.1"/>
    <property type="molecule type" value="Genomic_DNA"/>
</dbReference>
<evidence type="ECO:0000256" key="8">
    <source>
        <dbReference type="PIRNR" id="PIRNR001369"/>
    </source>
</evidence>
<evidence type="ECO:0000256" key="9">
    <source>
        <dbReference type="PIRSR" id="PIRSR001369-1"/>
    </source>
</evidence>
<evidence type="ECO:0000313" key="16">
    <source>
        <dbReference type="Proteomes" id="UP000293089"/>
    </source>
</evidence>
<dbReference type="InterPro" id="IPR016143">
    <property type="entry name" value="Citrate_synth-like_sm_a-sub"/>
</dbReference>
<dbReference type="InterPro" id="IPR019810">
    <property type="entry name" value="Citrate_synthase_AS"/>
</dbReference>
<dbReference type="Proteomes" id="UP000291286">
    <property type="component" value="Unassembled WGS sequence"/>
</dbReference>
<comment type="pathway">
    <text evidence="2">Organic acid metabolism; propanoate degradation.</text>
</comment>
<dbReference type="PROSITE" id="PS00480">
    <property type="entry name" value="CITRATE_SYNTHASE"/>
    <property type="match status" value="1"/>
</dbReference>
<evidence type="ECO:0000313" key="12">
    <source>
        <dbReference type="EMBL" id="TAA33491.1"/>
    </source>
</evidence>
<comment type="caution">
    <text evidence="12">The sequence shown here is derived from an EMBL/GenBank/DDBJ whole genome shotgun (WGS) entry which is preliminary data.</text>
</comment>
<dbReference type="SUPFAM" id="SSF48256">
    <property type="entry name" value="Citrate synthase"/>
    <property type="match status" value="1"/>
</dbReference>
<dbReference type="PRINTS" id="PR00143">
    <property type="entry name" value="CITRTSNTHASE"/>
</dbReference>
<comment type="catalytic activity">
    <reaction evidence="7">
        <text>oxaloacetate + acetyl-CoA + H2O = citrate + CoA + H(+)</text>
        <dbReference type="Rhea" id="RHEA:16845"/>
        <dbReference type="ChEBI" id="CHEBI:15377"/>
        <dbReference type="ChEBI" id="CHEBI:15378"/>
        <dbReference type="ChEBI" id="CHEBI:16452"/>
        <dbReference type="ChEBI" id="CHEBI:16947"/>
        <dbReference type="ChEBI" id="CHEBI:57287"/>
        <dbReference type="ChEBI" id="CHEBI:57288"/>
        <dbReference type="EC" id="2.3.3.16"/>
    </reaction>
</comment>
<dbReference type="Gene3D" id="1.10.230.10">
    <property type="entry name" value="Cytochrome P450-Terp, domain 2"/>
    <property type="match status" value="1"/>
</dbReference>
<dbReference type="GO" id="GO:0005975">
    <property type="term" value="P:carbohydrate metabolic process"/>
    <property type="evidence" value="ECO:0007669"/>
    <property type="project" value="TreeGrafter"/>
</dbReference>
<evidence type="ECO:0000256" key="10">
    <source>
        <dbReference type="RuleBase" id="RU003406"/>
    </source>
</evidence>
<evidence type="ECO:0000256" key="4">
    <source>
        <dbReference type="ARBA" id="ARBA00022532"/>
    </source>
</evidence>
<dbReference type="Proteomes" id="UP000292087">
    <property type="component" value="Unassembled WGS sequence"/>
</dbReference>
<comment type="pathway">
    <text evidence="1">Carbohydrate metabolism; tricarboxylic acid cycle; isocitrate from oxaloacetate: step 1/2.</text>
</comment>
<dbReference type="InterPro" id="IPR002020">
    <property type="entry name" value="Citrate_synthase"/>
</dbReference>
<evidence type="ECO:0000256" key="1">
    <source>
        <dbReference type="ARBA" id="ARBA00004751"/>
    </source>
</evidence>
<protein>
    <recommendedName>
        <fullName evidence="8">Citrate synthase</fullName>
    </recommendedName>
</protein>
<evidence type="ECO:0000313" key="11">
    <source>
        <dbReference type="EMBL" id="TAA22112.1"/>
    </source>
</evidence>
<dbReference type="GO" id="GO:0019679">
    <property type="term" value="P:propionate metabolic process, methylcitrate cycle"/>
    <property type="evidence" value="ECO:0007669"/>
    <property type="project" value="TreeGrafter"/>
</dbReference>
<dbReference type="UniPathway" id="UPA00223">
    <property type="reaction ID" value="UER00717"/>
</dbReference>
<accession>A0A4Q8LV19</accession>
<dbReference type="PANTHER" id="PTHR11739:SF25">
    <property type="entry name" value="CITRATE SYNTHASE-RELATED PROTEIN DDB_G0287281"/>
    <property type="match status" value="1"/>
</dbReference>
<keyword evidence="5 8" id="KW-0808">Transferase</keyword>
<name>A0A4Q8LRE7_9GAMM</name>
<dbReference type="InterPro" id="IPR011278">
    <property type="entry name" value="2-MeCitrate/Citrate_synth_II"/>
</dbReference>
<dbReference type="EMBL" id="SHME01000001">
    <property type="protein sequence ID" value="TAA22112.1"/>
    <property type="molecule type" value="Genomic_DNA"/>
</dbReference>
<keyword evidence="4" id="KW-0816">Tricarboxylic acid cycle</keyword>
<dbReference type="RefSeq" id="WP_130516046.1">
    <property type="nucleotide sequence ID" value="NZ_SHLZ01000004.1"/>
</dbReference>
<dbReference type="NCBIfam" id="NF009006">
    <property type="entry name" value="PRK12351.1"/>
    <property type="match status" value="1"/>
</dbReference>
<evidence type="ECO:0000256" key="2">
    <source>
        <dbReference type="ARBA" id="ARBA00005026"/>
    </source>
</evidence>
<evidence type="ECO:0000256" key="7">
    <source>
        <dbReference type="ARBA" id="ARBA00049288"/>
    </source>
</evidence>
<comment type="catalytic activity">
    <reaction evidence="6">
        <text>propanoyl-CoA + oxaloacetate + H2O = (2S,3S)-2-methylcitrate + CoA + H(+)</text>
        <dbReference type="Rhea" id="RHEA:23780"/>
        <dbReference type="ChEBI" id="CHEBI:15377"/>
        <dbReference type="ChEBI" id="CHEBI:15378"/>
        <dbReference type="ChEBI" id="CHEBI:16452"/>
        <dbReference type="ChEBI" id="CHEBI:57287"/>
        <dbReference type="ChEBI" id="CHEBI:57392"/>
        <dbReference type="ChEBI" id="CHEBI:58853"/>
        <dbReference type="EC" id="2.3.3.5"/>
    </reaction>
</comment>
<dbReference type="AlphaFoldDB" id="A0A4Q8LRE7"/>
<dbReference type="InterPro" id="IPR036969">
    <property type="entry name" value="Citrate_synthase_sf"/>
</dbReference>
<dbReference type="InterPro" id="IPR016142">
    <property type="entry name" value="Citrate_synth-like_lrg_a-sub"/>
</dbReference>
<organism evidence="12 14">
    <name type="scientific">Pseudoxanthomonas winnipegensis</name>
    <dbReference type="NCBI Taxonomy" id="2480810"/>
    <lineage>
        <taxon>Bacteria</taxon>
        <taxon>Pseudomonadati</taxon>
        <taxon>Pseudomonadota</taxon>
        <taxon>Gammaproteobacteria</taxon>
        <taxon>Lysobacterales</taxon>
        <taxon>Lysobacteraceae</taxon>
        <taxon>Pseudoxanthomonas</taxon>
    </lineage>
</organism>
<evidence type="ECO:0000256" key="6">
    <source>
        <dbReference type="ARBA" id="ARBA00049052"/>
    </source>
</evidence>
<dbReference type="EMBL" id="SHMF01000002">
    <property type="protein sequence ID" value="TAA35800.1"/>
    <property type="molecule type" value="Genomic_DNA"/>
</dbReference>
<dbReference type="GO" id="GO:0006099">
    <property type="term" value="P:tricarboxylic acid cycle"/>
    <property type="evidence" value="ECO:0007669"/>
    <property type="project" value="UniProtKB-UniPathway"/>
</dbReference>
<dbReference type="InterPro" id="IPR024176">
    <property type="entry name" value="Citrate_synthase_bac-typ"/>
</dbReference>
<dbReference type="GO" id="GO:0005737">
    <property type="term" value="C:cytoplasm"/>
    <property type="evidence" value="ECO:0007669"/>
    <property type="project" value="InterPro"/>
</dbReference>
<dbReference type="Pfam" id="PF00285">
    <property type="entry name" value="Citrate_synt"/>
    <property type="match status" value="1"/>
</dbReference>
<reference evidence="14 15" key="1">
    <citation type="submission" date="2019-02" db="EMBL/GenBank/DDBJ databases">
        <title>WGS of Pseudoxanthomonas species novum from clinical isolates.</title>
        <authorList>
            <person name="Bernier A.-M."/>
            <person name="Bernard K."/>
            <person name="Vachon A."/>
        </authorList>
    </citation>
    <scope>NUCLEOTIDE SEQUENCE [LARGE SCALE GENOMIC DNA]</scope>
    <source>
        <strain evidence="16">NML 170316</strain>
        <strain evidence="13 15">NML140781</strain>
        <strain evidence="11">NML170316</strain>
        <strain evidence="12 14">NML171202</strain>
    </source>
</reference>
<dbReference type="PIRSF" id="PIRSF001369">
    <property type="entry name" value="Citrate_synth"/>
    <property type="match status" value="1"/>
</dbReference>
<proteinExistence type="inferred from homology"/>
<gene>
    <name evidence="13" type="ORF">EA656_09010</name>
    <name evidence="11" type="ORF">EA658_00455</name>
    <name evidence="12" type="ORF">EA661_04370</name>
</gene>
<dbReference type="GO" id="GO:0050440">
    <property type="term" value="F:2-methylcitrate synthase activity"/>
    <property type="evidence" value="ECO:0007669"/>
    <property type="project" value="UniProtKB-EC"/>
</dbReference>
<evidence type="ECO:0000256" key="3">
    <source>
        <dbReference type="ARBA" id="ARBA00010566"/>
    </source>
</evidence>